<proteinExistence type="predicted"/>
<dbReference type="InterPro" id="IPR001313">
    <property type="entry name" value="Pumilio_RNA-bd_rpt"/>
</dbReference>
<dbReference type="PANTHER" id="PTHR13389:SF0">
    <property type="entry name" value="PUMILIO HOMOLOG 3"/>
    <property type="match status" value="1"/>
</dbReference>
<dbReference type="InterPro" id="IPR040059">
    <property type="entry name" value="PUM3"/>
</dbReference>
<dbReference type="GO" id="GO:0006417">
    <property type="term" value="P:regulation of translation"/>
    <property type="evidence" value="ECO:0007669"/>
    <property type="project" value="TreeGrafter"/>
</dbReference>
<evidence type="ECO:0000256" key="4">
    <source>
        <dbReference type="SAM" id="MobiDB-lite"/>
    </source>
</evidence>
<dbReference type="InterPro" id="IPR016024">
    <property type="entry name" value="ARM-type_fold"/>
</dbReference>
<dbReference type="GO" id="GO:0003729">
    <property type="term" value="F:mRNA binding"/>
    <property type="evidence" value="ECO:0007669"/>
    <property type="project" value="TreeGrafter"/>
</dbReference>
<dbReference type="SMART" id="SM00025">
    <property type="entry name" value="Pumilio"/>
    <property type="match status" value="5"/>
</dbReference>
<feature type="region of interest" description="Disordered" evidence="4">
    <location>
        <begin position="1"/>
        <end position="121"/>
    </location>
</feature>
<gene>
    <name evidence="6" type="ORF">AZE42_09851</name>
</gene>
<evidence type="ECO:0000313" key="7">
    <source>
        <dbReference type="Proteomes" id="UP000183567"/>
    </source>
</evidence>
<protein>
    <recommendedName>
        <fullName evidence="5">PUM-HD domain-containing protein</fullName>
    </recommendedName>
</protein>
<dbReference type="InterPro" id="IPR012959">
    <property type="entry name" value="CPL_dom"/>
</dbReference>
<organism evidence="6 7">
    <name type="scientific">Rhizopogon vesiculosus</name>
    <dbReference type="NCBI Taxonomy" id="180088"/>
    <lineage>
        <taxon>Eukaryota</taxon>
        <taxon>Fungi</taxon>
        <taxon>Dikarya</taxon>
        <taxon>Basidiomycota</taxon>
        <taxon>Agaricomycotina</taxon>
        <taxon>Agaricomycetes</taxon>
        <taxon>Agaricomycetidae</taxon>
        <taxon>Boletales</taxon>
        <taxon>Suillineae</taxon>
        <taxon>Rhizopogonaceae</taxon>
        <taxon>Rhizopogon</taxon>
    </lineage>
</organism>
<accession>A0A1J8R5M0</accession>
<feature type="domain" description="PUM-HD" evidence="5">
    <location>
        <begin position="127"/>
        <end position="456"/>
    </location>
</feature>
<dbReference type="OrthoDB" id="497380at2759"/>
<dbReference type="PROSITE" id="PS50303">
    <property type="entry name" value="PUM_HD"/>
    <property type="match status" value="1"/>
</dbReference>
<name>A0A1J8R5M0_9AGAM</name>
<reference evidence="6 7" key="1">
    <citation type="submission" date="2016-03" db="EMBL/GenBank/DDBJ databases">
        <title>Comparative genomics of the ectomycorrhizal sister species Rhizopogon vinicolor and Rhizopogon vesiculosus (Basidiomycota: Boletales) reveals a divergence of the mating type B locus.</title>
        <authorList>
            <person name="Mujic A.B."/>
            <person name="Kuo A."/>
            <person name="Tritt A."/>
            <person name="Lipzen A."/>
            <person name="Chen C."/>
            <person name="Johnson J."/>
            <person name="Sharma A."/>
            <person name="Barry K."/>
            <person name="Grigoriev I.V."/>
            <person name="Spatafora J.W."/>
        </authorList>
    </citation>
    <scope>NUCLEOTIDE SEQUENCE [LARGE SCALE GENOMIC DNA]</scope>
    <source>
        <strain evidence="6 7">AM-OR11-056</strain>
    </source>
</reference>
<dbReference type="Proteomes" id="UP000183567">
    <property type="component" value="Unassembled WGS sequence"/>
</dbReference>
<keyword evidence="7" id="KW-1185">Reference proteome</keyword>
<evidence type="ECO:0000313" key="6">
    <source>
        <dbReference type="EMBL" id="OJA19204.1"/>
    </source>
</evidence>
<keyword evidence="1" id="KW-0677">Repeat</keyword>
<feature type="repeat" description="Pumilio" evidence="3">
    <location>
        <begin position="353"/>
        <end position="392"/>
    </location>
</feature>
<keyword evidence="2" id="KW-0694">RNA-binding</keyword>
<dbReference type="InterPro" id="IPR011989">
    <property type="entry name" value="ARM-like"/>
</dbReference>
<dbReference type="PROSITE" id="PS50302">
    <property type="entry name" value="PUM"/>
    <property type="match status" value="1"/>
</dbReference>
<dbReference type="AlphaFoldDB" id="A0A1J8R5M0"/>
<dbReference type="InterPro" id="IPR033133">
    <property type="entry name" value="PUM-HD"/>
</dbReference>
<comment type="caution">
    <text evidence="6">The sequence shown here is derived from an EMBL/GenBank/DDBJ whole genome shotgun (WGS) entry which is preliminary data.</text>
</comment>
<dbReference type="GO" id="GO:0005730">
    <property type="term" value="C:nucleolus"/>
    <property type="evidence" value="ECO:0007669"/>
    <property type="project" value="TreeGrafter"/>
</dbReference>
<dbReference type="Pfam" id="PF08144">
    <property type="entry name" value="CPL"/>
    <property type="match status" value="1"/>
</dbReference>
<evidence type="ECO:0000256" key="2">
    <source>
        <dbReference type="ARBA" id="ARBA00022884"/>
    </source>
</evidence>
<evidence type="ECO:0000256" key="1">
    <source>
        <dbReference type="ARBA" id="ARBA00022737"/>
    </source>
</evidence>
<dbReference type="EMBL" id="LVVM01001127">
    <property type="protein sequence ID" value="OJA19204.1"/>
    <property type="molecule type" value="Genomic_DNA"/>
</dbReference>
<evidence type="ECO:0000259" key="5">
    <source>
        <dbReference type="PROSITE" id="PS50303"/>
    </source>
</evidence>
<dbReference type="SUPFAM" id="SSF48371">
    <property type="entry name" value="ARM repeat"/>
    <property type="match status" value="1"/>
</dbReference>
<feature type="compositionally biased region" description="Acidic residues" evidence="4">
    <location>
        <begin position="56"/>
        <end position="79"/>
    </location>
</feature>
<sequence length="669" mass="74731">MPGLQSGSNKRPAVSQGGPRSKKQHSENPLLRSKFEDEKVQKRSRPVTQPIPESGLSDDDEDDDEDDENFGDEGEAGDQEIDKDKMIVDDAPSKDPNAARESHKVQRALQEQRRAAKPHSQLLTDAKRVWSLARQKNIPSTERQKHVKDLMGVIQGKVKDIVLKHDASRIIQTVVKYGGQKERNQIAMELKGHYKALAQSKYSKFLVTKLIRLCPAHRASILLEFQSHILRLLLHREASAVLADSFELYANAYERSILLRDFYGKEVALFSQTQGSEPEKAKARKGFHGVLEGLEGERRKRVLAALKENLIMILNNPDKGAITHAIVHRALWEYVSAVGESEDESEREKLRREIFESCQDVLAEMVHTKDGSRVVREFIAYGTAKDRKSIIKVIKPHVERMCIDDEAQLVLFTALDIIDDTKLTAKSLVSDITTHASILINTPQGRRALFYLLVPRSRRHFTPAQVAIIAETDPIRGKTSKKSADVREGEIRTAASEGLLKFVEDNGAEAARDTGGSLVVLEIMLYADGDKHMAMQSLLQPLASTYPSEDASKPHPIDLPHTSRMYKSLFQGGHFSHSTKSVIRSPSFSPSAFASAFIVTVGKDVTISMAGGEGAFVIAEFLQRIKEEGSTEERHTIKNWFDKEVVDGIKKSETKGRNVLLEKIDPLSS</sequence>
<dbReference type="Gene3D" id="1.25.10.10">
    <property type="entry name" value="Leucine-rich Repeat Variant"/>
    <property type="match status" value="2"/>
</dbReference>
<dbReference type="PANTHER" id="PTHR13389">
    <property type="entry name" value="PUMILIO HOMOLOG 3"/>
    <property type="match status" value="1"/>
</dbReference>
<dbReference type="STRING" id="180088.A0A1J8R5M0"/>
<feature type="compositionally biased region" description="Basic and acidic residues" evidence="4">
    <location>
        <begin position="80"/>
        <end position="114"/>
    </location>
</feature>
<evidence type="ECO:0000256" key="3">
    <source>
        <dbReference type="PROSITE-ProRule" id="PRU00317"/>
    </source>
</evidence>